<dbReference type="CDD" id="cd05930">
    <property type="entry name" value="A_NRPS"/>
    <property type="match status" value="1"/>
</dbReference>
<dbReference type="SUPFAM" id="SSF53383">
    <property type="entry name" value="PLP-dependent transferases"/>
    <property type="match status" value="1"/>
</dbReference>
<dbReference type="InterPro" id="IPR045851">
    <property type="entry name" value="AMP-bd_C_sf"/>
</dbReference>
<dbReference type="Gene3D" id="3.40.50.12780">
    <property type="entry name" value="N-terminal domain of ligase-like"/>
    <property type="match status" value="1"/>
</dbReference>
<feature type="domain" description="Carrier" evidence="5">
    <location>
        <begin position="546"/>
        <end position="621"/>
    </location>
</feature>
<dbReference type="PANTHER" id="PTHR45527">
    <property type="entry name" value="NONRIBOSOMAL PEPTIDE SYNTHETASE"/>
    <property type="match status" value="1"/>
</dbReference>
<evidence type="ECO:0000256" key="1">
    <source>
        <dbReference type="ARBA" id="ARBA00001933"/>
    </source>
</evidence>
<dbReference type="PROSITE" id="PS00455">
    <property type="entry name" value="AMP_BINDING"/>
    <property type="match status" value="1"/>
</dbReference>
<dbReference type="InterPro" id="IPR015421">
    <property type="entry name" value="PyrdxlP-dep_Trfase_major"/>
</dbReference>
<dbReference type="GO" id="GO:0044550">
    <property type="term" value="P:secondary metabolite biosynthetic process"/>
    <property type="evidence" value="ECO:0007669"/>
    <property type="project" value="TreeGrafter"/>
</dbReference>
<sequence length="1220" mass="131657">MKLEILLDKQKKPWDIPVSSPSQRSTIISSIYGQGKRIPKNSAILDGELTITYEQLIARASIVANTLAVQGVKRGALVAVCMERSWELVATLIGILRAGCAYVPLDPSYPQARIQYMLAHSCAVAAIVDSETTSALCSTVDKLINMTEVTEVTEQPLCDFEGPSSNELAYVMYTSGSTGQPKGVMVSHGNLVALSDAMAQLFSQEELSGVLAAASVCFDTSVMEVLGTLSLGGTIILAPNAVSLPTLVHANKVKMCVMVPSSMQALLATNTLPDNIQCVVFGGEALKLSLVKQIHALAHCPRVLNAYGPTEDTVFSTISAVERGTSCVTIGKSVTNSRAYILNESMTVTSAGEPGELYLAGNKLAGGYLNDEALTRERFIDVTPTTAIPEQRLYRTGDLCQWHSNGEIDYVGRIDQQVKLRGFRIELGEIESTLEEMAGIDAAAAAVLDSGTGKKVLVVYVVSQSSALTSLEITEYLSMHLPKYMLPQLVMHLESLPFLPNDKLDRSQLPQLAEVRLAVHKEQALESETSIPRENIIQSHGKYGYEEVLAVIQHEVASLLNLTSPQDVQEDVTFNRFGFDSLSSLEFTSRLSAQLNYKLADTLLFEQGTPKALAGYLVKCLSGTGSDVSALGQPPLESKLADTLAHFQTLLQCSHPTFQSASAVSWSVTDKSILVKYITEMVNNNGRNPYGKVLRTGSAATGVIGDSYKKGGDRNAIIWSTNLYFGLNRDANIIAQASKALQQYGTGMGISAAATGMTDLHVAFEQEFAQLVGKQSACLFPTGYTANLGAISGIVSNNDIVVIDQLCHASIVDGARLSGAQIRTFKHNDMQDLEAVLSSAMSPYHTTLVVLESVYSMGEGIAPVADIVKIAKQYGALTLVDEAHSFGFYGDNGAGVCALQGATDNVDFLMTTLSKAMGSIGGVIAASDAHIELLKSASRAYIFQASISPADIAAALASLRYLRSDNSLRAQLWDRTTYMRQRFTQAGYDLGDGDGPIVTPHFSDKETLYAIVQGLYDRGVQTLAVTYPIVEMGRGRLRFICSASHTRDDIDRTLQALIETEQAVKDEMATRKVVTEISAEPHLASKLVTAKVQRWAKQFAAGLNGYLISLSGPAPELMISVEVGEGERSICVMLKNREVTVHNELKMLENLPSCTLQLANNAALNHLCTHDIEALLNNVCMGTCLLAGQTEVFVWLIARMDEQKVLVAQSETNEQELGLI</sequence>
<dbReference type="InterPro" id="IPR020845">
    <property type="entry name" value="AMP-binding_CS"/>
</dbReference>
<dbReference type="PROSITE" id="PS00599">
    <property type="entry name" value="AA_TRANSFER_CLASS_2"/>
    <property type="match status" value="1"/>
</dbReference>
<name>A0AAD4AFA3_9GAMM</name>
<accession>A0AAD4AFA3</accession>
<keyword evidence="4" id="KW-0663">Pyridoxal phosphate</keyword>
<keyword evidence="3" id="KW-0597">Phosphoprotein</keyword>
<dbReference type="GO" id="GO:0043041">
    <property type="term" value="P:amino acid activation for nonribosomal peptide biosynthetic process"/>
    <property type="evidence" value="ECO:0007669"/>
    <property type="project" value="TreeGrafter"/>
</dbReference>
<evidence type="ECO:0000256" key="2">
    <source>
        <dbReference type="ARBA" id="ARBA00022450"/>
    </source>
</evidence>
<reference evidence="6" key="2">
    <citation type="submission" date="2015-03" db="EMBL/GenBank/DDBJ databases">
        <title>Genome sequence of Pseudoalteromonas citrea.</title>
        <authorList>
            <person name="Xie B.-B."/>
            <person name="Rong J.-C."/>
            <person name="Qin Q.-L."/>
            <person name="Zhang Y.-Z."/>
        </authorList>
    </citation>
    <scope>NUCLEOTIDE SEQUENCE</scope>
    <source>
        <strain evidence="6">DSM 8771</strain>
    </source>
</reference>
<dbReference type="InterPro" id="IPR020806">
    <property type="entry name" value="PKS_PP-bd"/>
</dbReference>
<comment type="cofactor">
    <cofactor evidence="1">
        <name>pyridoxal 5'-phosphate</name>
        <dbReference type="ChEBI" id="CHEBI:597326"/>
    </cofactor>
</comment>
<evidence type="ECO:0000256" key="4">
    <source>
        <dbReference type="ARBA" id="ARBA00022898"/>
    </source>
</evidence>
<dbReference type="InterPro" id="IPR036736">
    <property type="entry name" value="ACP-like_sf"/>
</dbReference>
<dbReference type="SUPFAM" id="SSF56801">
    <property type="entry name" value="Acetyl-CoA synthetase-like"/>
    <property type="match status" value="1"/>
</dbReference>
<keyword evidence="2" id="KW-0596">Phosphopantetheine</keyword>
<dbReference type="Pfam" id="PF00501">
    <property type="entry name" value="AMP-binding"/>
    <property type="match status" value="1"/>
</dbReference>
<dbReference type="InterPro" id="IPR004839">
    <property type="entry name" value="Aminotransferase_I/II_large"/>
</dbReference>
<dbReference type="AlphaFoldDB" id="A0AAD4AFA3"/>
<dbReference type="Pfam" id="PF00155">
    <property type="entry name" value="Aminotran_1_2"/>
    <property type="match status" value="1"/>
</dbReference>
<dbReference type="InterPro" id="IPR001917">
    <property type="entry name" value="Aminotrans_II_pyridoxalP_BS"/>
</dbReference>
<protein>
    <recommendedName>
        <fullName evidence="5">Carrier domain-containing protein</fullName>
    </recommendedName>
</protein>
<organism evidence="6 7">
    <name type="scientific">Pseudoalteromonas citrea</name>
    <dbReference type="NCBI Taxonomy" id="43655"/>
    <lineage>
        <taxon>Bacteria</taxon>
        <taxon>Pseudomonadati</taxon>
        <taxon>Pseudomonadota</taxon>
        <taxon>Gammaproteobacteria</taxon>
        <taxon>Alteromonadales</taxon>
        <taxon>Pseudoalteromonadaceae</taxon>
        <taxon>Pseudoalteromonas</taxon>
    </lineage>
</organism>
<dbReference type="PROSITE" id="PS50075">
    <property type="entry name" value="CARRIER"/>
    <property type="match status" value="1"/>
</dbReference>
<dbReference type="Proteomes" id="UP000016487">
    <property type="component" value="Unassembled WGS sequence"/>
</dbReference>
<dbReference type="Pfam" id="PF00550">
    <property type="entry name" value="PP-binding"/>
    <property type="match status" value="1"/>
</dbReference>
<dbReference type="InterPro" id="IPR009081">
    <property type="entry name" value="PP-bd_ACP"/>
</dbReference>
<dbReference type="PANTHER" id="PTHR45527:SF1">
    <property type="entry name" value="FATTY ACID SYNTHASE"/>
    <property type="match status" value="1"/>
</dbReference>
<dbReference type="FunFam" id="3.40.50.980:FF:000001">
    <property type="entry name" value="Non-ribosomal peptide synthetase"/>
    <property type="match status" value="1"/>
</dbReference>
<reference evidence="6" key="1">
    <citation type="journal article" date="2012" name="J. Bacteriol.">
        <title>Genome sequences of type strains of seven species of the marine bacterium Pseudoalteromonas.</title>
        <authorList>
            <person name="Xie B.B."/>
            <person name="Shu Y.L."/>
            <person name="Qin Q.L."/>
            <person name="Rong J.C."/>
            <person name="Zhang X.Y."/>
            <person name="Chen X.L."/>
            <person name="Shi M."/>
            <person name="He H.L."/>
            <person name="Zhou B.C."/>
            <person name="Zhang Y.Z."/>
        </authorList>
    </citation>
    <scope>NUCLEOTIDE SEQUENCE</scope>
    <source>
        <strain evidence="6">DSM 8771</strain>
    </source>
</reference>
<dbReference type="InterPro" id="IPR015422">
    <property type="entry name" value="PyrdxlP-dep_Trfase_small"/>
</dbReference>
<dbReference type="Gene3D" id="3.30.300.30">
    <property type="match status" value="1"/>
</dbReference>
<dbReference type="InterPro" id="IPR000873">
    <property type="entry name" value="AMP-dep_synth/lig_dom"/>
</dbReference>
<dbReference type="GO" id="GO:0031177">
    <property type="term" value="F:phosphopantetheine binding"/>
    <property type="evidence" value="ECO:0007669"/>
    <property type="project" value="InterPro"/>
</dbReference>
<dbReference type="NCBIfam" id="TIGR01733">
    <property type="entry name" value="AA-adenyl-dom"/>
    <property type="match status" value="1"/>
</dbReference>
<proteinExistence type="predicted"/>
<dbReference type="InterPro" id="IPR042099">
    <property type="entry name" value="ANL_N_sf"/>
</dbReference>
<dbReference type="SUPFAM" id="SSF47336">
    <property type="entry name" value="ACP-like"/>
    <property type="match status" value="1"/>
</dbReference>
<dbReference type="Gene3D" id="3.40.640.10">
    <property type="entry name" value="Type I PLP-dependent aspartate aminotransferase-like (Major domain)"/>
    <property type="match status" value="1"/>
</dbReference>
<gene>
    <name evidence="6" type="ORF">PCIT_b1003</name>
</gene>
<dbReference type="Gene3D" id="3.90.1150.10">
    <property type="entry name" value="Aspartate Aminotransferase, domain 1"/>
    <property type="match status" value="1"/>
</dbReference>
<evidence type="ECO:0000259" key="5">
    <source>
        <dbReference type="PROSITE" id="PS50075"/>
    </source>
</evidence>
<dbReference type="GO" id="GO:0030170">
    <property type="term" value="F:pyridoxal phosphate binding"/>
    <property type="evidence" value="ECO:0007669"/>
    <property type="project" value="InterPro"/>
</dbReference>
<dbReference type="GO" id="GO:0005737">
    <property type="term" value="C:cytoplasm"/>
    <property type="evidence" value="ECO:0007669"/>
    <property type="project" value="TreeGrafter"/>
</dbReference>
<dbReference type="Gene3D" id="1.10.1200.10">
    <property type="entry name" value="ACP-like"/>
    <property type="match status" value="1"/>
</dbReference>
<evidence type="ECO:0000256" key="3">
    <source>
        <dbReference type="ARBA" id="ARBA00022553"/>
    </source>
</evidence>
<comment type="caution">
    <text evidence="6">The sequence shown here is derived from an EMBL/GenBank/DDBJ whole genome shotgun (WGS) entry which is preliminary data.</text>
</comment>
<dbReference type="GO" id="GO:0016740">
    <property type="term" value="F:transferase activity"/>
    <property type="evidence" value="ECO:0007669"/>
    <property type="project" value="InterPro"/>
</dbReference>
<dbReference type="InterPro" id="IPR010071">
    <property type="entry name" value="AA_adenyl_dom"/>
</dbReference>
<evidence type="ECO:0000313" key="6">
    <source>
        <dbReference type="EMBL" id="KAF7764904.1"/>
    </source>
</evidence>
<dbReference type="EMBL" id="AHBZ03000027">
    <property type="protein sequence ID" value="KAF7764904.1"/>
    <property type="molecule type" value="Genomic_DNA"/>
</dbReference>
<dbReference type="RefSeq" id="WP_010367476.1">
    <property type="nucleotide sequence ID" value="NZ_AHBZ03000027.1"/>
</dbReference>
<dbReference type="SMART" id="SM00823">
    <property type="entry name" value="PKS_PP"/>
    <property type="match status" value="1"/>
</dbReference>
<evidence type="ECO:0000313" key="7">
    <source>
        <dbReference type="Proteomes" id="UP000016487"/>
    </source>
</evidence>
<dbReference type="InterPro" id="IPR015424">
    <property type="entry name" value="PyrdxlP-dep_Trfase"/>
</dbReference>